<name>A0A7X8SGU5_9BACT</name>
<protein>
    <submittedName>
        <fullName evidence="2">Uncharacterized protein</fullName>
    </submittedName>
</protein>
<keyword evidence="3" id="KW-1185">Reference proteome</keyword>
<evidence type="ECO:0000313" key="3">
    <source>
        <dbReference type="Proteomes" id="UP000585050"/>
    </source>
</evidence>
<evidence type="ECO:0000256" key="1">
    <source>
        <dbReference type="SAM" id="Coils"/>
    </source>
</evidence>
<accession>A0A7X8SGU5</accession>
<comment type="caution">
    <text evidence="2">The sequence shown here is derived from an EMBL/GenBank/DDBJ whole genome shotgun (WGS) entry which is preliminary data.</text>
</comment>
<proteinExistence type="predicted"/>
<keyword evidence="1" id="KW-0175">Coiled coil</keyword>
<feature type="coiled-coil region" evidence="1">
    <location>
        <begin position="39"/>
        <end position="106"/>
    </location>
</feature>
<organism evidence="2 3">
    <name type="scientific">Flammeovirga agarivorans</name>
    <dbReference type="NCBI Taxonomy" id="2726742"/>
    <lineage>
        <taxon>Bacteria</taxon>
        <taxon>Pseudomonadati</taxon>
        <taxon>Bacteroidota</taxon>
        <taxon>Cytophagia</taxon>
        <taxon>Cytophagales</taxon>
        <taxon>Flammeovirgaceae</taxon>
        <taxon>Flammeovirga</taxon>
    </lineage>
</organism>
<evidence type="ECO:0000313" key="2">
    <source>
        <dbReference type="EMBL" id="NLR89950.1"/>
    </source>
</evidence>
<dbReference type="AlphaFoldDB" id="A0A7X8SGU5"/>
<gene>
    <name evidence="2" type="ORF">HGP29_01975</name>
</gene>
<sequence>MWRPFKKNRSKKENKTANLLLLEAQDKLELQGLRLDDQKFRLISKLKNLKEQYQTTNKELKKSLFELKGQLTQNNQERAVHLNAYVSTLQNELTNYETLAHTIENELLGVRKDQSRLNHQKESLATQLLLLPKDCPIESFSVEEFLDKIYTDALNATSEDNDLVNMEITLALENKESTHSIFNPFSTQQSATIHSIQEKQEKINQFFQNHHTPNNQTSSNKFSNFFTTDAEKEKQKKIDDFFNRKD</sequence>
<dbReference type="EMBL" id="JABAIL010000001">
    <property type="protein sequence ID" value="NLR89950.1"/>
    <property type="molecule type" value="Genomic_DNA"/>
</dbReference>
<dbReference type="RefSeq" id="WP_168880633.1">
    <property type="nucleotide sequence ID" value="NZ_JABAIL010000001.1"/>
</dbReference>
<reference evidence="2 3" key="1">
    <citation type="submission" date="2020-04" db="EMBL/GenBank/DDBJ databases">
        <title>Flammeovirga sp. SR4, a novel species isolated from seawater.</title>
        <authorList>
            <person name="Wang X."/>
        </authorList>
    </citation>
    <scope>NUCLEOTIDE SEQUENCE [LARGE SCALE GENOMIC DNA]</scope>
    <source>
        <strain evidence="2 3">SR4</strain>
    </source>
</reference>
<dbReference type="Proteomes" id="UP000585050">
    <property type="component" value="Unassembled WGS sequence"/>
</dbReference>